<feature type="compositionally biased region" description="Low complexity" evidence="7">
    <location>
        <begin position="140"/>
        <end position="151"/>
    </location>
</feature>
<feature type="region of interest" description="Disordered" evidence="7">
    <location>
        <begin position="125"/>
        <end position="185"/>
    </location>
</feature>
<evidence type="ECO:0000256" key="4">
    <source>
        <dbReference type="ARBA" id="ARBA00022990"/>
    </source>
</evidence>
<accession>A0A1D2A971</accession>
<evidence type="ECO:0000256" key="1">
    <source>
        <dbReference type="ARBA" id="ARBA00004496"/>
    </source>
</evidence>
<proteinExistence type="inferred from homology"/>
<dbReference type="AlphaFoldDB" id="A0A1D2A971"/>
<dbReference type="GO" id="GO:0007023">
    <property type="term" value="P:post-chaperonin tubulin folding pathway"/>
    <property type="evidence" value="ECO:0007669"/>
    <property type="project" value="InterPro"/>
</dbReference>
<organism evidence="9">
    <name type="scientific">Auxenochlorella protothecoides</name>
    <name type="common">Green microalga</name>
    <name type="synonym">Chlorella protothecoides</name>
    <dbReference type="NCBI Taxonomy" id="3075"/>
    <lineage>
        <taxon>Eukaryota</taxon>
        <taxon>Viridiplantae</taxon>
        <taxon>Chlorophyta</taxon>
        <taxon>core chlorophytes</taxon>
        <taxon>Trebouxiophyceae</taxon>
        <taxon>Chlorellales</taxon>
        <taxon>Chlorellaceae</taxon>
        <taxon>Auxenochlorella</taxon>
    </lineage>
</organism>
<comment type="subunit">
    <text evidence="6">Supercomplex made of cofactors A to E. Cofactors A and D function by capturing and stabilizing tubulin in a quasi-native conformation. Cofactor E binds to the cofactor D-tubulin complex; interaction with cofactor C then causes the release of tubulin polypeptides that are committed to the native state.</text>
</comment>
<dbReference type="EMBL" id="GDKF01002856">
    <property type="protein sequence ID" value="JAT75766.1"/>
    <property type="molecule type" value="Transcribed_RNA"/>
</dbReference>
<dbReference type="PROSITE" id="PS51329">
    <property type="entry name" value="C_CAP_COFACTOR_C"/>
    <property type="match status" value="1"/>
</dbReference>
<dbReference type="PANTHER" id="PTHR15139">
    <property type="entry name" value="TUBULIN FOLDING COFACTOR C"/>
    <property type="match status" value="1"/>
</dbReference>
<dbReference type="InterPro" id="IPR017901">
    <property type="entry name" value="C-CAP_CF_C-like"/>
</dbReference>
<sequence>MAEAAAPSGLADAISRWQRRERDRELHSADRAVLAAQEADPREATDVFLARHAREKAAAEALVGAVKGDKSGETPARDAIMGLQQGLAEASYWLPQFDLRRLTAELTDMSGALEETLRASGPRRRFAFAPTPEPAGTVEQSATPAAQAAEGEPPPPASAAALQGATPAQPPHRPSTLHFNSSTLPSGSPLVVSGEEVSLTGLRDQAIMLLGCPAALYIDDLERCSVTAGPVAGACLIEGARACTFNLAAHQVRIHASHDTRFHLRSSSAPIIEHSSGLGFGPLQTSSGPGPSQEDLEGHGLGEDAGHWARVLDFDWIKSTPSPNWALL</sequence>
<evidence type="ECO:0000256" key="2">
    <source>
        <dbReference type="ARBA" id="ARBA00008848"/>
    </source>
</evidence>
<evidence type="ECO:0000256" key="3">
    <source>
        <dbReference type="ARBA" id="ARBA00022490"/>
    </source>
</evidence>
<dbReference type="Pfam" id="PF07986">
    <property type="entry name" value="TBCC"/>
    <property type="match status" value="1"/>
</dbReference>
<keyword evidence="3" id="KW-0963">Cytoplasm</keyword>
<dbReference type="GO" id="GO:0005737">
    <property type="term" value="C:cytoplasm"/>
    <property type="evidence" value="ECO:0007669"/>
    <property type="project" value="UniProtKB-SubCell"/>
</dbReference>
<gene>
    <name evidence="9" type="ORF">g.100405</name>
</gene>
<feature type="region of interest" description="Disordered" evidence="7">
    <location>
        <begin position="280"/>
        <end position="300"/>
    </location>
</feature>
<feature type="compositionally biased region" description="Low complexity" evidence="7">
    <location>
        <begin position="158"/>
        <end position="167"/>
    </location>
</feature>
<keyword evidence="5" id="KW-0143">Chaperone</keyword>
<evidence type="ECO:0000256" key="6">
    <source>
        <dbReference type="ARBA" id="ARBA00026055"/>
    </source>
</evidence>
<dbReference type="GO" id="GO:0007021">
    <property type="term" value="P:tubulin complex assembly"/>
    <property type="evidence" value="ECO:0007669"/>
    <property type="project" value="TreeGrafter"/>
</dbReference>
<evidence type="ECO:0000313" key="9">
    <source>
        <dbReference type="EMBL" id="JAT75766.1"/>
    </source>
</evidence>
<dbReference type="InterPro" id="IPR012945">
    <property type="entry name" value="Tubulin-bd_cofactor_C_dom"/>
</dbReference>
<dbReference type="Gene3D" id="1.20.58.1250">
    <property type="entry name" value="Tubulin Binding Cofactor C, N-terminal domain"/>
    <property type="match status" value="1"/>
</dbReference>
<reference evidence="9" key="1">
    <citation type="submission" date="2015-08" db="EMBL/GenBank/DDBJ databases">
        <authorList>
            <person name="Babu N.S."/>
            <person name="Beckwith C.J."/>
            <person name="Beseler K.G."/>
            <person name="Brison A."/>
            <person name="Carone J.V."/>
            <person name="Caskin T.P."/>
            <person name="Diamond M."/>
            <person name="Durham M.E."/>
            <person name="Foxe J.M."/>
            <person name="Go M."/>
            <person name="Henderson B.A."/>
            <person name="Jones I.B."/>
            <person name="McGettigan J.A."/>
            <person name="Micheletti S.J."/>
            <person name="Nasrallah M.E."/>
            <person name="Ortiz D."/>
            <person name="Piller C.R."/>
            <person name="Privatt S.R."/>
            <person name="Schneider S.L."/>
            <person name="Sharp S."/>
            <person name="Smith T.C."/>
            <person name="Stanton J.D."/>
            <person name="Ullery H.E."/>
            <person name="Wilson R.J."/>
            <person name="Serrano M.G."/>
            <person name="Buck G."/>
            <person name="Lee V."/>
            <person name="Wang Y."/>
            <person name="Carvalho R."/>
            <person name="Voegtly L."/>
            <person name="Shi R."/>
            <person name="Duckworth R."/>
            <person name="Johnson A."/>
            <person name="Loviza R."/>
            <person name="Walstead R."/>
            <person name="Shah Z."/>
            <person name="Kiflezghi M."/>
            <person name="Wade K."/>
            <person name="Ball S.L."/>
            <person name="Bradley K.W."/>
            <person name="Asai D.J."/>
            <person name="Bowman C.A."/>
            <person name="Russell D.A."/>
            <person name="Pope W.H."/>
            <person name="Jacobs-Sera D."/>
            <person name="Hendrix R.W."/>
            <person name="Hatfull G.F."/>
        </authorList>
    </citation>
    <scope>NUCLEOTIDE SEQUENCE</scope>
</reference>
<dbReference type="GO" id="GO:0015631">
    <property type="term" value="F:tubulin binding"/>
    <property type="evidence" value="ECO:0007669"/>
    <property type="project" value="InterPro"/>
</dbReference>
<dbReference type="SMART" id="SM00673">
    <property type="entry name" value="CARP"/>
    <property type="match status" value="2"/>
</dbReference>
<comment type="subcellular location">
    <subcellularLocation>
        <location evidence="1">Cytoplasm</location>
    </subcellularLocation>
</comment>
<dbReference type="InterPro" id="IPR006599">
    <property type="entry name" value="CARP_motif"/>
</dbReference>
<feature type="domain" description="C-CAP/cofactor C-like" evidence="8">
    <location>
        <begin position="171"/>
        <end position="316"/>
    </location>
</feature>
<protein>
    <recommendedName>
        <fullName evidence="8">C-CAP/cofactor C-like domain-containing protein</fullName>
    </recommendedName>
</protein>
<dbReference type="InterPro" id="IPR038397">
    <property type="entry name" value="TBCC_N_sf"/>
</dbReference>
<evidence type="ECO:0000256" key="7">
    <source>
        <dbReference type="SAM" id="MobiDB-lite"/>
    </source>
</evidence>
<dbReference type="Gene3D" id="2.160.20.70">
    <property type="match status" value="1"/>
</dbReference>
<comment type="similarity">
    <text evidence="2">Belongs to the TBCC family.</text>
</comment>
<dbReference type="InterPro" id="IPR031925">
    <property type="entry name" value="TBCC_N"/>
</dbReference>
<dbReference type="InterPro" id="IPR027684">
    <property type="entry name" value="TBCC"/>
</dbReference>
<dbReference type="Pfam" id="PF16752">
    <property type="entry name" value="TBCC_N"/>
    <property type="match status" value="1"/>
</dbReference>
<evidence type="ECO:0000256" key="5">
    <source>
        <dbReference type="ARBA" id="ARBA00023186"/>
    </source>
</evidence>
<evidence type="ECO:0000259" key="8">
    <source>
        <dbReference type="PROSITE" id="PS51329"/>
    </source>
</evidence>
<dbReference type="PANTHER" id="PTHR15139:SF0">
    <property type="entry name" value="TUBULIN-SPECIFIC CHAPERONE C"/>
    <property type="match status" value="1"/>
</dbReference>
<name>A0A1D2A971_AUXPR</name>
<dbReference type="InterPro" id="IPR016098">
    <property type="entry name" value="CAP/MinC_C"/>
</dbReference>
<keyword evidence="4" id="KW-0007">Acetylation</keyword>